<name>A0A1I0EKG5_9ACTN</name>
<feature type="compositionally biased region" description="Low complexity" evidence="1">
    <location>
        <begin position="74"/>
        <end position="92"/>
    </location>
</feature>
<keyword evidence="2" id="KW-0472">Membrane</keyword>
<evidence type="ECO:0000313" key="3">
    <source>
        <dbReference type="EMBL" id="SET45934.1"/>
    </source>
</evidence>
<dbReference type="Pfam" id="PF07332">
    <property type="entry name" value="Phage_holin_3_6"/>
    <property type="match status" value="1"/>
</dbReference>
<dbReference type="AlphaFoldDB" id="A0A1I0EKG5"/>
<accession>A0A1I0EKG5</accession>
<gene>
    <name evidence="3" type="ORF">SAMN05421811_10398</name>
</gene>
<dbReference type="EMBL" id="FOHX01000003">
    <property type="protein sequence ID" value="SET45934.1"/>
    <property type="molecule type" value="Genomic_DNA"/>
</dbReference>
<protein>
    <submittedName>
        <fullName evidence="3">Uncharacterized protein</fullName>
    </submittedName>
</protein>
<reference evidence="3 4" key="1">
    <citation type="submission" date="2016-10" db="EMBL/GenBank/DDBJ databases">
        <authorList>
            <person name="de Groot N.N."/>
        </authorList>
    </citation>
    <scope>NUCLEOTIDE SEQUENCE [LARGE SCALE GENOMIC DNA]</scope>
    <source>
        <strain evidence="3 4">CGMCC 4.5598</strain>
    </source>
</reference>
<evidence type="ECO:0000256" key="2">
    <source>
        <dbReference type="SAM" id="Phobius"/>
    </source>
</evidence>
<proteinExistence type="predicted"/>
<keyword evidence="2" id="KW-1133">Transmembrane helix</keyword>
<keyword evidence="4" id="KW-1185">Reference proteome</keyword>
<organism evidence="3 4">
    <name type="scientific">Nonomuraea wenchangensis</name>
    <dbReference type="NCBI Taxonomy" id="568860"/>
    <lineage>
        <taxon>Bacteria</taxon>
        <taxon>Bacillati</taxon>
        <taxon>Actinomycetota</taxon>
        <taxon>Actinomycetes</taxon>
        <taxon>Streptosporangiales</taxon>
        <taxon>Streptosporangiaceae</taxon>
        <taxon>Nonomuraea</taxon>
    </lineage>
</organism>
<dbReference type="InterPro" id="IPR009937">
    <property type="entry name" value="Phage_holin_3_6"/>
</dbReference>
<feature type="transmembrane region" description="Helical" evidence="2">
    <location>
        <begin position="32"/>
        <end position="52"/>
    </location>
</feature>
<dbReference type="Proteomes" id="UP000199361">
    <property type="component" value="Unassembled WGS sequence"/>
</dbReference>
<sequence>MAAGALLGLLALHAGSVTLLRFLESTLSPKRAALALTSGYLTVGGALALLGLRRLRAASVTTRREVAHVKEEMAGAAEGARQASARTAPASR</sequence>
<evidence type="ECO:0000313" key="4">
    <source>
        <dbReference type="Proteomes" id="UP000199361"/>
    </source>
</evidence>
<feature type="region of interest" description="Disordered" evidence="1">
    <location>
        <begin position="72"/>
        <end position="92"/>
    </location>
</feature>
<keyword evidence="2" id="KW-0812">Transmembrane</keyword>
<evidence type="ECO:0000256" key="1">
    <source>
        <dbReference type="SAM" id="MobiDB-lite"/>
    </source>
</evidence>